<evidence type="ECO:0000256" key="1">
    <source>
        <dbReference type="ARBA" id="ARBA00022741"/>
    </source>
</evidence>
<dbReference type="GO" id="GO:0005886">
    <property type="term" value="C:plasma membrane"/>
    <property type="evidence" value="ECO:0007669"/>
    <property type="project" value="TreeGrafter"/>
</dbReference>
<dbReference type="GO" id="GO:0000166">
    <property type="term" value="F:nucleotide binding"/>
    <property type="evidence" value="ECO:0007669"/>
    <property type="project" value="UniProtKB-KW"/>
</dbReference>
<dbReference type="PANTHER" id="PTHR45627:SF12">
    <property type="entry name" value="ADENYLATE CYCLASE TYPE 2"/>
    <property type="match status" value="1"/>
</dbReference>
<proteinExistence type="predicted"/>
<feature type="transmembrane region" description="Helical" evidence="3">
    <location>
        <begin position="110"/>
        <end position="129"/>
    </location>
</feature>
<evidence type="ECO:0000259" key="4">
    <source>
        <dbReference type="Pfam" id="PF16214"/>
    </source>
</evidence>
<dbReference type="PANTHER" id="PTHR45627">
    <property type="entry name" value="ADENYLATE CYCLASE TYPE 1"/>
    <property type="match status" value="1"/>
</dbReference>
<feature type="transmembrane region" description="Helical" evidence="3">
    <location>
        <begin position="76"/>
        <end position="98"/>
    </location>
</feature>
<dbReference type="AlphaFoldDB" id="A0AAV2SWJ4"/>
<evidence type="ECO:0000256" key="3">
    <source>
        <dbReference type="SAM" id="Phobius"/>
    </source>
</evidence>
<keyword evidence="3" id="KW-1133">Transmembrane helix</keyword>
<dbReference type="GO" id="GO:0006171">
    <property type="term" value="P:cAMP biosynthetic process"/>
    <property type="evidence" value="ECO:0007669"/>
    <property type="project" value="TreeGrafter"/>
</dbReference>
<gene>
    <name evidence="5" type="ORF">MNOR_LOCUS40630</name>
</gene>
<evidence type="ECO:0000256" key="2">
    <source>
        <dbReference type="ARBA" id="ARBA00023239"/>
    </source>
</evidence>
<feature type="transmembrane region" description="Helical" evidence="3">
    <location>
        <begin position="195"/>
        <end position="214"/>
    </location>
</feature>
<evidence type="ECO:0000313" key="6">
    <source>
        <dbReference type="Proteomes" id="UP001497623"/>
    </source>
</evidence>
<dbReference type="GO" id="GO:0007189">
    <property type="term" value="P:adenylate cyclase-activating G protein-coupled receptor signaling pathway"/>
    <property type="evidence" value="ECO:0007669"/>
    <property type="project" value="TreeGrafter"/>
</dbReference>
<feature type="transmembrane region" description="Helical" evidence="3">
    <location>
        <begin position="234"/>
        <end position="253"/>
    </location>
</feature>
<evidence type="ECO:0000313" key="5">
    <source>
        <dbReference type="EMBL" id="CAL4240739.1"/>
    </source>
</evidence>
<dbReference type="Proteomes" id="UP001497623">
    <property type="component" value="Unassembled WGS sequence"/>
</dbReference>
<protein>
    <recommendedName>
        <fullName evidence="4">Adenylate cyclase N-terminal domain-containing protein</fullName>
    </recommendedName>
</protein>
<dbReference type="EMBL" id="CAXKWB010128189">
    <property type="protein sequence ID" value="CAL4240739.1"/>
    <property type="molecule type" value="Genomic_DNA"/>
</dbReference>
<sequence>QGGEEDHKHKPNRWEVMARKSLGEIRRASSISHAIKEPLKANTDDNNWSLSYLRDRFGLKDLEDLFEDYRLRLRHVLFMVYLMLQLLISSIYIIILLTDTVNPEEPVSELLGHACIFLVCISLLVYAYNEDTFKRFPALHLVMSIIIVLALTTADGVVSIAVTQANDANQKIRFGNIIYNVLVVYVFLPISRTWLVFLISMILCVLDIMIFVAIDCLESEDKYFCKSFWEGEMVGVEVTVLFCVNVVGLYWRFMSEVAFRRAFLDKRGNLESRFKLEQEKKQEDVLLRSILPDNIMQNV</sequence>
<dbReference type="GO" id="GO:0004016">
    <property type="term" value="F:adenylate cyclase activity"/>
    <property type="evidence" value="ECO:0007669"/>
    <property type="project" value="TreeGrafter"/>
</dbReference>
<name>A0AAV2SWJ4_MEGNR</name>
<keyword evidence="1" id="KW-0547">Nucleotide-binding</keyword>
<feature type="transmembrane region" description="Helical" evidence="3">
    <location>
        <begin position="141"/>
        <end position="160"/>
    </location>
</feature>
<dbReference type="GO" id="GO:0007193">
    <property type="term" value="P:adenylate cyclase-inhibiting G protein-coupled receptor signaling pathway"/>
    <property type="evidence" value="ECO:0007669"/>
    <property type="project" value="TreeGrafter"/>
</dbReference>
<keyword evidence="3" id="KW-0472">Membrane</keyword>
<keyword evidence="3" id="KW-0812">Transmembrane</keyword>
<reference evidence="5 6" key="1">
    <citation type="submission" date="2024-05" db="EMBL/GenBank/DDBJ databases">
        <authorList>
            <person name="Wallberg A."/>
        </authorList>
    </citation>
    <scope>NUCLEOTIDE SEQUENCE [LARGE SCALE GENOMIC DNA]</scope>
</reference>
<keyword evidence="2" id="KW-0456">Lyase</keyword>
<feature type="domain" description="Adenylate cyclase N-terminal" evidence="4">
    <location>
        <begin position="56"/>
        <end position="295"/>
    </location>
</feature>
<feature type="non-terminal residue" evidence="5">
    <location>
        <position position="1"/>
    </location>
</feature>
<accession>A0AAV2SWJ4</accession>
<feature type="transmembrane region" description="Helical" evidence="3">
    <location>
        <begin position="172"/>
        <end position="188"/>
    </location>
</feature>
<dbReference type="InterPro" id="IPR032628">
    <property type="entry name" value="AC_N"/>
</dbReference>
<comment type="caution">
    <text evidence="5">The sequence shown here is derived from an EMBL/GenBank/DDBJ whole genome shotgun (WGS) entry which is preliminary data.</text>
</comment>
<dbReference type="Pfam" id="PF16214">
    <property type="entry name" value="AC_N"/>
    <property type="match status" value="1"/>
</dbReference>
<organism evidence="5 6">
    <name type="scientific">Meganyctiphanes norvegica</name>
    <name type="common">Northern krill</name>
    <name type="synonym">Thysanopoda norvegica</name>
    <dbReference type="NCBI Taxonomy" id="48144"/>
    <lineage>
        <taxon>Eukaryota</taxon>
        <taxon>Metazoa</taxon>
        <taxon>Ecdysozoa</taxon>
        <taxon>Arthropoda</taxon>
        <taxon>Crustacea</taxon>
        <taxon>Multicrustacea</taxon>
        <taxon>Malacostraca</taxon>
        <taxon>Eumalacostraca</taxon>
        <taxon>Eucarida</taxon>
        <taxon>Euphausiacea</taxon>
        <taxon>Euphausiidae</taxon>
        <taxon>Meganyctiphanes</taxon>
    </lineage>
</organism>
<keyword evidence="6" id="KW-1185">Reference proteome</keyword>
<feature type="non-terminal residue" evidence="5">
    <location>
        <position position="299"/>
    </location>
</feature>